<protein>
    <submittedName>
        <fullName evidence="3">Iron-dependent extradiol dioxygenase</fullName>
    </submittedName>
</protein>
<dbReference type="InterPro" id="IPR004360">
    <property type="entry name" value="Glyas_Fos-R_dOase_dom"/>
</dbReference>
<dbReference type="Proteomes" id="UP000331127">
    <property type="component" value="Unassembled WGS sequence"/>
</dbReference>
<dbReference type="OrthoDB" id="317332at2"/>
<dbReference type="RefSeq" id="WP_155356123.1">
    <property type="nucleotide sequence ID" value="NZ_BAAAHL010000037.1"/>
</dbReference>
<dbReference type="Pfam" id="PF00903">
    <property type="entry name" value="Glyoxalase"/>
    <property type="match status" value="2"/>
</dbReference>
<keyword evidence="4" id="KW-1185">Reference proteome</keyword>
<accession>A0A5M3WRI0</accession>
<dbReference type="EMBL" id="BLAE01000023">
    <property type="protein sequence ID" value="GES10709.1"/>
    <property type="molecule type" value="Genomic_DNA"/>
</dbReference>
<evidence type="ECO:0000256" key="1">
    <source>
        <dbReference type="SAM" id="MobiDB-lite"/>
    </source>
</evidence>
<keyword evidence="3" id="KW-0560">Oxidoreductase</keyword>
<dbReference type="GO" id="GO:0051213">
    <property type="term" value="F:dioxygenase activity"/>
    <property type="evidence" value="ECO:0007669"/>
    <property type="project" value="UniProtKB-KW"/>
</dbReference>
<gene>
    <name evidence="3" type="primary">hsaC</name>
    <name evidence="3" type="ORF">Amac_043060</name>
</gene>
<name>A0A5M3WRI0_9ACTN</name>
<evidence type="ECO:0000259" key="2">
    <source>
        <dbReference type="PROSITE" id="PS51819"/>
    </source>
</evidence>
<evidence type="ECO:0000313" key="4">
    <source>
        <dbReference type="Proteomes" id="UP000331127"/>
    </source>
</evidence>
<dbReference type="PANTHER" id="PTHR21366">
    <property type="entry name" value="GLYOXALASE FAMILY PROTEIN"/>
    <property type="match status" value="1"/>
</dbReference>
<sequence>MEQQSVERLGYVVMGVPDLAESTKFYANVGHLTVHDSANSTSFLGGGYDHHWLRLVENQHRRGLMRVGFQLTGDDALSTVAGRLDERGIRFEEIGDLEGDGIDRGLRFTDPDGVEVDVYTDMLSRAVKPAQDAVRMTEMLHAVWFSSDPVAAHRFYADVLGFRASDWIKRNAVFMRSANNYHHSLGIFRSSPQRAASMDHFCILVENIDDVMRARNIALRQGAQLQKDVLRHAASGSISVYIADPMTGISFEFCTEHDIVGPDHRPRLLEGSPITRDVWQAGSPGLARNAPLGATSDTPLPKTPEESRVADLANSIA</sequence>
<feature type="domain" description="VOC" evidence="2">
    <location>
        <begin position="8"/>
        <end position="121"/>
    </location>
</feature>
<dbReference type="InterPro" id="IPR050383">
    <property type="entry name" value="GlyoxalaseI/FosfomycinResist"/>
</dbReference>
<evidence type="ECO:0000313" key="3">
    <source>
        <dbReference type="EMBL" id="GES10709.1"/>
    </source>
</evidence>
<dbReference type="PANTHER" id="PTHR21366:SF14">
    <property type="entry name" value="GLYOXALASE DOMAIN-CONTAINING PROTEIN 5"/>
    <property type="match status" value="1"/>
</dbReference>
<dbReference type="InterPro" id="IPR029068">
    <property type="entry name" value="Glyas_Bleomycin-R_OHBP_Dase"/>
</dbReference>
<dbReference type="SUPFAM" id="SSF54593">
    <property type="entry name" value="Glyoxalase/Bleomycin resistance protein/Dihydroxybiphenyl dioxygenase"/>
    <property type="match status" value="2"/>
</dbReference>
<reference evidence="3 4" key="1">
    <citation type="submission" date="2019-10" db="EMBL/GenBank/DDBJ databases">
        <title>Whole genome shotgun sequence of Acrocarpospora macrocephala NBRC 16266.</title>
        <authorList>
            <person name="Ichikawa N."/>
            <person name="Kimura A."/>
            <person name="Kitahashi Y."/>
            <person name="Komaki H."/>
            <person name="Oguchi A."/>
        </authorList>
    </citation>
    <scope>NUCLEOTIDE SEQUENCE [LARGE SCALE GENOMIC DNA]</scope>
    <source>
        <strain evidence="3 4">NBRC 16266</strain>
    </source>
</reference>
<dbReference type="Gene3D" id="3.10.180.10">
    <property type="entry name" value="2,3-Dihydroxybiphenyl 1,2-Dioxygenase, domain 1"/>
    <property type="match status" value="2"/>
</dbReference>
<proteinExistence type="predicted"/>
<organism evidence="3 4">
    <name type="scientific">Acrocarpospora macrocephala</name>
    <dbReference type="NCBI Taxonomy" id="150177"/>
    <lineage>
        <taxon>Bacteria</taxon>
        <taxon>Bacillati</taxon>
        <taxon>Actinomycetota</taxon>
        <taxon>Actinomycetes</taxon>
        <taxon>Streptosporangiales</taxon>
        <taxon>Streptosporangiaceae</taxon>
        <taxon>Acrocarpospora</taxon>
    </lineage>
</organism>
<dbReference type="InterPro" id="IPR037523">
    <property type="entry name" value="VOC_core"/>
</dbReference>
<feature type="domain" description="VOC" evidence="2">
    <location>
        <begin position="138"/>
        <end position="256"/>
    </location>
</feature>
<dbReference type="PROSITE" id="PS51819">
    <property type="entry name" value="VOC"/>
    <property type="match status" value="2"/>
</dbReference>
<comment type="caution">
    <text evidence="3">The sequence shown here is derived from an EMBL/GenBank/DDBJ whole genome shotgun (WGS) entry which is preliminary data.</text>
</comment>
<feature type="region of interest" description="Disordered" evidence="1">
    <location>
        <begin position="285"/>
        <end position="317"/>
    </location>
</feature>
<dbReference type="AlphaFoldDB" id="A0A5M3WRI0"/>
<keyword evidence="3" id="KW-0223">Dioxygenase</keyword>